<evidence type="ECO:0000256" key="8">
    <source>
        <dbReference type="ARBA" id="ARBA00023016"/>
    </source>
</evidence>
<dbReference type="Pfam" id="PF00004">
    <property type="entry name" value="AAA"/>
    <property type="match status" value="1"/>
</dbReference>
<dbReference type="SUPFAM" id="SSF52540">
    <property type="entry name" value="P-loop containing nucleoside triphosphate hydrolases"/>
    <property type="match status" value="1"/>
</dbReference>
<dbReference type="PANTHER" id="PTHR10046">
    <property type="entry name" value="ATP DEPENDENT LON PROTEASE FAMILY MEMBER"/>
    <property type="match status" value="1"/>
</dbReference>
<comment type="caution">
    <text evidence="16">The sequence shown here is derived from an EMBL/GenBank/DDBJ whole genome shotgun (WGS) entry which is preliminary data.</text>
</comment>
<dbReference type="EC" id="3.4.21.53" evidence="9 10"/>
<dbReference type="InterPro" id="IPR003959">
    <property type="entry name" value="ATPase_AAA_core"/>
</dbReference>
<dbReference type="Gene3D" id="3.30.230.10">
    <property type="match status" value="1"/>
</dbReference>
<keyword evidence="2 9" id="KW-0963">Cytoplasm</keyword>
<evidence type="ECO:0000259" key="14">
    <source>
        <dbReference type="PROSITE" id="PS51786"/>
    </source>
</evidence>
<proteinExistence type="evidence at transcript level"/>
<name>A0ABQ3K8L0_9DEIO</name>
<dbReference type="SMART" id="SM00382">
    <property type="entry name" value="AAA"/>
    <property type="match status" value="1"/>
</dbReference>
<keyword evidence="3 9" id="KW-0645">Protease</keyword>
<feature type="compositionally biased region" description="Basic and acidic residues" evidence="13">
    <location>
        <begin position="365"/>
        <end position="378"/>
    </location>
</feature>
<evidence type="ECO:0000256" key="9">
    <source>
        <dbReference type="HAMAP-Rule" id="MF_01973"/>
    </source>
</evidence>
<dbReference type="Gene3D" id="2.30.130.40">
    <property type="entry name" value="LON domain-like"/>
    <property type="match status" value="1"/>
</dbReference>
<dbReference type="SUPFAM" id="SSF54211">
    <property type="entry name" value="Ribosomal protein S5 domain 2-like"/>
    <property type="match status" value="1"/>
</dbReference>
<keyword evidence="17" id="KW-1185">Reference proteome</keyword>
<comment type="catalytic activity">
    <reaction evidence="9 10 11">
        <text>Hydrolysis of proteins in presence of ATP.</text>
        <dbReference type="EC" id="3.4.21.53"/>
    </reaction>
</comment>
<keyword evidence="6 9" id="KW-0720">Serine protease</keyword>
<feature type="binding site" evidence="9">
    <location>
        <begin position="392"/>
        <end position="399"/>
    </location>
    <ligand>
        <name>ATP</name>
        <dbReference type="ChEBI" id="CHEBI:30616"/>
    </ligand>
</feature>
<dbReference type="InterPro" id="IPR003111">
    <property type="entry name" value="Lon_prtase_N"/>
</dbReference>
<feature type="active site" evidence="9 11">
    <location>
        <position position="715"/>
    </location>
</feature>
<reference evidence="17" key="1">
    <citation type="journal article" date="2019" name="Int. J. Syst. Evol. Microbiol.">
        <title>The Global Catalogue of Microorganisms (GCM) 10K type strain sequencing project: providing services to taxonomists for standard genome sequencing and annotation.</title>
        <authorList>
            <consortium name="The Broad Institute Genomics Platform"/>
            <consortium name="The Broad Institute Genome Sequencing Center for Infectious Disease"/>
            <person name="Wu L."/>
            <person name="Ma J."/>
        </authorList>
    </citation>
    <scope>NUCLEOTIDE SEQUENCE [LARGE SCALE GENOMIC DNA]</scope>
    <source>
        <strain evidence="17">CGMCC 1.18439</strain>
    </source>
</reference>
<dbReference type="NCBIfam" id="TIGR00763">
    <property type="entry name" value="lon"/>
    <property type="match status" value="1"/>
</dbReference>
<evidence type="ECO:0000256" key="6">
    <source>
        <dbReference type="ARBA" id="ARBA00022825"/>
    </source>
</evidence>
<keyword evidence="4 9" id="KW-0547">Nucleotide-binding</keyword>
<dbReference type="InterPro" id="IPR008269">
    <property type="entry name" value="Lon_proteolytic"/>
</dbReference>
<dbReference type="CDD" id="cd19500">
    <property type="entry name" value="RecA-like_Lon"/>
    <property type="match status" value="1"/>
</dbReference>
<evidence type="ECO:0000313" key="17">
    <source>
        <dbReference type="Proteomes" id="UP000632154"/>
    </source>
</evidence>
<evidence type="ECO:0000256" key="10">
    <source>
        <dbReference type="PIRNR" id="PIRNR001174"/>
    </source>
</evidence>
<evidence type="ECO:0000256" key="3">
    <source>
        <dbReference type="ARBA" id="ARBA00022670"/>
    </source>
</evidence>
<dbReference type="GO" id="GO:0008233">
    <property type="term" value="F:peptidase activity"/>
    <property type="evidence" value="ECO:0007669"/>
    <property type="project" value="UniProtKB-KW"/>
</dbReference>
<dbReference type="EMBL" id="BNAL01000020">
    <property type="protein sequence ID" value="GHG04835.1"/>
    <property type="molecule type" value="Genomic_DNA"/>
</dbReference>
<dbReference type="Gene3D" id="1.20.5.5270">
    <property type="match status" value="1"/>
</dbReference>
<protein>
    <recommendedName>
        <fullName evidence="9 10">Lon protease</fullName>
        <ecNumber evidence="9 10">3.4.21.53</ecNumber>
    </recommendedName>
    <alternativeName>
        <fullName evidence="9">ATP-dependent protease La</fullName>
    </alternativeName>
</protein>
<dbReference type="InterPro" id="IPR027065">
    <property type="entry name" value="Lon_Prtase"/>
</dbReference>
<dbReference type="Gene3D" id="3.40.50.300">
    <property type="entry name" value="P-loop containing nucleotide triphosphate hydrolases"/>
    <property type="match status" value="1"/>
</dbReference>
<dbReference type="PRINTS" id="PR00830">
    <property type="entry name" value="ENDOLAPTASE"/>
</dbReference>
<evidence type="ECO:0000259" key="15">
    <source>
        <dbReference type="PROSITE" id="PS51787"/>
    </source>
</evidence>
<dbReference type="Pfam" id="PF22667">
    <property type="entry name" value="Lon_lid"/>
    <property type="match status" value="1"/>
</dbReference>
<feature type="domain" description="Lon N-terminal" evidence="15">
    <location>
        <begin position="5"/>
        <end position="202"/>
    </location>
</feature>
<feature type="domain" description="Lon proteolytic" evidence="14">
    <location>
        <begin position="628"/>
        <end position="809"/>
    </location>
</feature>
<comment type="subunit">
    <text evidence="9 10">Homohexamer. Organized in a ring with a central cavity.</text>
</comment>
<dbReference type="Pfam" id="PF02190">
    <property type="entry name" value="LON_substr_bdg"/>
    <property type="match status" value="1"/>
</dbReference>
<keyword evidence="5 9" id="KW-0378">Hydrolase</keyword>
<comment type="induction">
    <text evidence="9">By heat shock.</text>
</comment>
<dbReference type="Gene3D" id="1.10.8.60">
    <property type="match status" value="1"/>
</dbReference>
<keyword evidence="7 9" id="KW-0067">ATP-binding</keyword>
<dbReference type="InterPro" id="IPR020568">
    <property type="entry name" value="Ribosomal_Su5_D2-typ_SF"/>
</dbReference>
<dbReference type="InterPro" id="IPR008268">
    <property type="entry name" value="Peptidase_S16_AS"/>
</dbReference>
<dbReference type="InterPro" id="IPR015947">
    <property type="entry name" value="PUA-like_sf"/>
</dbReference>
<evidence type="ECO:0000256" key="5">
    <source>
        <dbReference type="ARBA" id="ARBA00022801"/>
    </source>
</evidence>
<evidence type="ECO:0000256" key="13">
    <source>
        <dbReference type="SAM" id="MobiDB-lite"/>
    </source>
</evidence>
<evidence type="ECO:0000256" key="11">
    <source>
        <dbReference type="PROSITE-ProRule" id="PRU01122"/>
    </source>
</evidence>
<dbReference type="InterPro" id="IPR046336">
    <property type="entry name" value="Lon_prtase_N_sf"/>
</dbReference>
<dbReference type="PROSITE" id="PS51786">
    <property type="entry name" value="LON_PROTEOLYTIC"/>
    <property type="match status" value="1"/>
</dbReference>
<dbReference type="PIRSF" id="PIRSF001174">
    <property type="entry name" value="Lon_proteas"/>
    <property type="match status" value="1"/>
</dbReference>
<feature type="region of interest" description="Disordered" evidence="13">
    <location>
        <begin position="343"/>
        <end position="378"/>
    </location>
</feature>
<dbReference type="InterPro" id="IPR027417">
    <property type="entry name" value="P-loop_NTPase"/>
</dbReference>
<keyword evidence="8 9" id="KW-0346">Stress response</keyword>
<dbReference type="SUPFAM" id="SSF88697">
    <property type="entry name" value="PUA domain-like"/>
    <property type="match status" value="1"/>
</dbReference>
<dbReference type="GO" id="GO:0006508">
    <property type="term" value="P:proteolysis"/>
    <property type="evidence" value="ECO:0007669"/>
    <property type="project" value="UniProtKB-KW"/>
</dbReference>
<dbReference type="InterPro" id="IPR027543">
    <property type="entry name" value="Lon_bac"/>
</dbReference>
<dbReference type="SMART" id="SM00464">
    <property type="entry name" value="LON"/>
    <property type="match status" value="1"/>
</dbReference>
<evidence type="ECO:0000313" key="16">
    <source>
        <dbReference type="EMBL" id="GHG04835.1"/>
    </source>
</evidence>
<sequence length="833" mass="92050">MIWELPVVALRNIVLMPGMTMNVDVGRPKSKRAIDEAQAADRRVLLLTQREARTDDPTAAELHSTGVLGVIKQVVRMPDNTYQVLVEAQERARVLEEVPSSYMRVRAETFQAPTPDAEEARVLDVLVGEIKSSFEEYQRQNKGLRLDNYQLENLKALSDAALLADTVTHHATWDVEDKQAVLAEAELRPRLEQVLSLLTRDLERFNLDKKIAGRVKEQMDSNQREYYLREQMKAIGQELGGGEDGPAEAEALKERVEAAGMPQSVKDKALKEIQRLERTPGGSPESTVVRNYVEWLLDLPWSSRDEEILDISRTADILDADHYALGDVKDRILEFLAVRQLTADQAKDEPQSAEGQDAEGEDAEAEGRKAERTAEERTDDAELRAPILCLVGPPGVGKTSLGKSIARSLNRKFVRMALGGMRDEAEVRGHRRTYIGSMPGRIIQGMKQAGVVNPIILLDEIDKMSSDWRGDPSSAMLEVLDPEQNHTFQDHYLEVPYDLSQVMFITTANSLQTIPRPLLDRMEVIQIPGYTQAEKVEIAKRYRVPRQIKAHGLEGRLEITDAALNRLVEEYTAESGVRNLDRQISKLARKAARELLEQPWEGVRVIDAPQIPDYLGVPLHRPEKMEKEPQVGVAQGLAWTSVGGTMLLVEALATPGSGKINMTGSLGDVMKESVGAAIAYLRAHAAEYGADPEFHKNIDLHVHFPDGATPKDGPSAGITITTAVISAITGRPVRLDVAMTGEISLRGRVLPIGGVKEKLLAAHQGGIREVIIPADNEPHLQEVPESIRGELKIHALENVSEVLDLLLLPVQQEENLAADPVAAPKAKRPQPGA</sequence>
<feature type="active site" evidence="9 11">
    <location>
        <position position="758"/>
    </location>
</feature>
<comment type="similarity">
    <text evidence="9 10 11 12">Belongs to the peptidase S16 family.</text>
</comment>
<dbReference type="Proteomes" id="UP000632154">
    <property type="component" value="Unassembled WGS sequence"/>
</dbReference>
<evidence type="ECO:0000256" key="2">
    <source>
        <dbReference type="ARBA" id="ARBA00022490"/>
    </source>
</evidence>
<accession>A0ABQ3K8L0</accession>
<dbReference type="InterPro" id="IPR054594">
    <property type="entry name" value="Lon_lid"/>
</dbReference>
<evidence type="ECO:0000256" key="12">
    <source>
        <dbReference type="RuleBase" id="RU000591"/>
    </source>
</evidence>
<dbReference type="InterPro" id="IPR003593">
    <property type="entry name" value="AAA+_ATPase"/>
</dbReference>
<dbReference type="RefSeq" id="WP_189643238.1">
    <property type="nucleotide sequence ID" value="NZ_BNAL01000020.1"/>
</dbReference>
<evidence type="ECO:0000256" key="1">
    <source>
        <dbReference type="ARBA" id="ARBA00004496"/>
    </source>
</evidence>
<evidence type="ECO:0000256" key="4">
    <source>
        <dbReference type="ARBA" id="ARBA00022741"/>
    </source>
</evidence>
<dbReference type="InterPro" id="IPR014721">
    <property type="entry name" value="Ribsml_uS5_D2-typ_fold_subgr"/>
</dbReference>
<gene>
    <name evidence="9 16" type="primary">lon</name>
    <name evidence="16" type="ORF">GCM10017783_16710</name>
</gene>
<comment type="function">
    <text evidence="9">ATP-dependent serine protease that mediates the selective degradation of mutant and abnormal proteins as well as certain short-lived regulatory proteins. Required for cellular homeostasis and for survival from DNA damage and developmental changes induced by stress. Degrades polypeptides processively to yield small peptide fragments that are 5 to 10 amino acids long. Binds to DNA in a double-stranded, site-specific manner.</text>
</comment>
<organism evidence="16 17">
    <name type="scientific">Deinococcus piscis</name>
    <dbReference type="NCBI Taxonomy" id="394230"/>
    <lineage>
        <taxon>Bacteria</taxon>
        <taxon>Thermotogati</taxon>
        <taxon>Deinococcota</taxon>
        <taxon>Deinococci</taxon>
        <taxon>Deinococcales</taxon>
        <taxon>Deinococcaceae</taxon>
        <taxon>Deinococcus</taxon>
    </lineage>
</organism>
<comment type="subcellular location">
    <subcellularLocation>
        <location evidence="1 9 10">Cytoplasm</location>
    </subcellularLocation>
</comment>
<evidence type="ECO:0000256" key="7">
    <source>
        <dbReference type="ARBA" id="ARBA00022840"/>
    </source>
</evidence>
<dbReference type="HAMAP" id="MF_01973">
    <property type="entry name" value="lon_bact"/>
    <property type="match status" value="1"/>
</dbReference>
<dbReference type="PROSITE" id="PS01046">
    <property type="entry name" value="LON_SER"/>
    <property type="match status" value="1"/>
</dbReference>
<dbReference type="PROSITE" id="PS51787">
    <property type="entry name" value="LON_N"/>
    <property type="match status" value="1"/>
</dbReference>
<dbReference type="Gene3D" id="1.20.58.1480">
    <property type="match status" value="1"/>
</dbReference>
<dbReference type="InterPro" id="IPR004815">
    <property type="entry name" value="Lon_bac/euk-typ"/>
</dbReference>
<dbReference type="Pfam" id="PF05362">
    <property type="entry name" value="Lon_C"/>
    <property type="match status" value="1"/>
</dbReference>